<dbReference type="PANTHER" id="PTHR21087">
    <property type="entry name" value="SHIKIMATE KINASE"/>
    <property type="match status" value="1"/>
</dbReference>
<sequence length="275" mass="28953">MWPVAGKRSKPSQHQVVAFAASTSGRGFDAPLSDRVNPTKEARTAKEYFKMLGDTVGKMLKGVPVYLVGDDGDGNAAVAEEVAPVLGYVPFQSAKLIQQTTGKGLASIAAEEGLEGVAEAEASIVRELSTFVRCAVGTIGGGQGAAADPARWNHLHGGVSVWLDCSSSGSKRDDSLKGPQHLGYTKCDIVVRFSLPEGATWQPTVTRAVSEGVLEGIKKLLTENENYAGKKSLYIRSGCRGDWPDLAEPGAEVTPQSVSQNSGPVKEVLLGQQNA</sequence>
<dbReference type="Pfam" id="PF01202">
    <property type="entry name" value="SKI"/>
    <property type="match status" value="1"/>
</dbReference>
<dbReference type="InterPro" id="IPR027417">
    <property type="entry name" value="P-loop_NTPase"/>
</dbReference>
<evidence type="ECO:0000313" key="4">
    <source>
        <dbReference type="Proteomes" id="UP000054558"/>
    </source>
</evidence>
<dbReference type="Proteomes" id="UP000054558">
    <property type="component" value="Unassembled WGS sequence"/>
</dbReference>
<organism evidence="3 4">
    <name type="scientific">Klebsormidium nitens</name>
    <name type="common">Green alga</name>
    <name type="synonym">Ulothrix nitens</name>
    <dbReference type="NCBI Taxonomy" id="105231"/>
    <lineage>
        <taxon>Eukaryota</taxon>
        <taxon>Viridiplantae</taxon>
        <taxon>Streptophyta</taxon>
        <taxon>Klebsormidiophyceae</taxon>
        <taxon>Klebsormidiales</taxon>
        <taxon>Klebsormidiaceae</taxon>
        <taxon>Klebsormidium</taxon>
    </lineage>
</organism>
<keyword evidence="4" id="KW-1185">Reference proteome</keyword>
<feature type="region of interest" description="Disordered" evidence="2">
    <location>
        <begin position="246"/>
        <end position="275"/>
    </location>
</feature>
<evidence type="ECO:0000256" key="1">
    <source>
        <dbReference type="ARBA" id="ARBA00006997"/>
    </source>
</evidence>
<dbReference type="InterPro" id="IPR031322">
    <property type="entry name" value="Shikimate/glucono_kinase"/>
</dbReference>
<reference evidence="3 4" key="1">
    <citation type="journal article" date="2014" name="Nat. Commun.">
        <title>Klebsormidium flaccidum genome reveals primary factors for plant terrestrial adaptation.</title>
        <authorList>
            <person name="Hori K."/>
            <person name="Maruyama F."/>
            <person name="Fujisawa T."/>
            <person name="Togashi T."/>
            <person name="Yamamoto N."/>
            <person name="Seo M."/>
            <person name="Sato S."/>
            <person name="Yamada T."/>
            <person name="Mori H."/>
            <person name="Tajima N."/>
            <person name="Moriyama T."/>
            <person name="Ikeuchi M."/>
            <person name="Watanabe M."/>
            <person name="Wada H."/>
            <person name="Kobayashi K."/>
            <person name="Saito M."/>
            <person name="Masuda T."/>
            <person name="Sasaki-Sekimoto Y."/>
            <person name="Mashiguchi K."/>
            <person name="Awai K."/>
            <person name="Shimojima M."/>
            <person name="Masuda S."/>
            <person name="Iwai M."/>
            <person name="Nobusawa T."/>
            <person name="Narise T."/>
            <person name="Kondo S."/>
            <person name="Saito H."/>
            <person name="Sato R."/>
            <person name="Murakawa M."/>
            <person name="Ihara Y."/>
            <person name="Oshima-Yamada Y."/>
            <person name="Ohtaka K."/>
            <person name="Satoh M."/>
            <person name="Sonobe K."/>
            <person name="Ishii M."/>
            <person name="Ohtani R."/>
            <person name="Kanamori-Sato M."/>
            <person name="Honoki R."/>
            <person name="Miyazaki D."/>
            <person name="Mochizuki H."/>
            <person name="Umetsu J."/>
            <person name="Higashi K."/>
            <person name="Shibata D."/>
            <person name="Kamiya Y."/>
            <person name="Sato N."/>
            <person name="Nakamura Y."/>
            <person name="Tabata S."/>
            <person name="Ida S."/>
            <person name="Kurokawa K."/>
            <person name="Ohta H."/>
        </authorList>
    </citation>
    <scope>NUCLEOTIDE SEQUENCE [LARGE SCALE GENOMIC DNA]</scope>
    <source>
        <strain evidence="3 4">NIES-2285</strain>
    </source>
</reference>
<dbReference type="STRING" id="105231.A0A1Y1IAM5"/>
<evidence type="ECO:0000313" key="3">
    <source>
        <dbReference type="EMBL" id="GAQ88015.1"/>
    </source>
</evidence>
<evidence type="ECO:0000256" key="2">
    <source>
        <dbReference type="SAM" id="MobiDB-lite"/>
    </source>
</evidence>
<dbReference type="GO" id="GO:0004765">
    <property type="term" value="F:shikimate kinase activity"/>
    <property type="evidence" value="ECO:0000318"/>
    <property type="project" value="GO_Central"/>
</dbReference>
<proteinExistence type="inferred from homology"/>
<name>A0A1Y1IAM5_KLENI</name>
<protein>
    <submittedName>
        <fullName evidence="3">Shikimate kinase-like protein</fullName>
    </submittedName>
</protein>
<keyword evidence="3" id="KW-0418">Kinase</keyword>
<dbReference type="PANTHER" id="PTHR21087:SF23">
    <property type="entry name" value="INACTIVE SHIKIMATE KINASE LIKE 2, CHLOROPLASTIC-RELATED"/>
    <property type="match status" value="1"/>
</dbReference>
<gene>
    <name evidence="3" type="ORF">KFL_003940060</name>
</gene>
<feature type="compositionally biased region" description="Polar residues" evidence="2">
    <location>
        <begin position="254"/>
        <end position="263"/>
    </location>
</feature>
<accession>A0A1Y1IAM5</accession>
<dbReference type="OrthoDB" id="515366at2759"/>
<dbReference type="Gene3D" id="3.40.50.300">
    <property type="entry name" value="P-loop containing nucleotide triphosphate hydrolases"/>
    <property type="match status" value="1"/>
</dbReference>
<dbReference type="AlphaFoldDB" id="A0A1Y1IAM5"/>
<dbReference type="EMBL" id="DF237343">
    <property type="protein sequence ID" value="GAQ88015.1"/>
    <property type="molecule type" value="Genomic_DNA"/>
</dbReference>
<dbReference type="OMA" id="KMGCRGD"/>
<keyword evidence="3" id="KW-0808">Transferase</keyword>
<comment type="similarity">
    <text evidence="1">Belongs to the shikimate kinase family.</text>
</comment>